<dbReference type="InterPro" id="IPR007696">
    <property type="entry name" value="DNA_mismatch_repair_MutS_core"/>
</dbReference>
<evidence type="ECO:0000256" key="1">
    <source>
        <dbReference type="ARBA" id="ARBA00006271"/>
    </source>
</evidence>
<dbReference type="InterPro" id="IPR027417">
    <property type="entry name" value="P-loop_NTPase"/>
</dbReference>
<reference evidence="13 14" key="1">
    <citation type="submission" date="2019-09" db="EMBL/GenBank/DDBJ databases">
        <authorList>
            <person name="Cremers G."/>
        </authorList>
    </citation>
    <scope>NUCLEOTIDE SEQUENCE [LARGE SCALE GENOMIC DNA]</scope>
    <source>
        <strain evidence="13">4A</strain>
    </source>
</reference>
<dbReference type="InterPro" id="IPR036187">
    <property type="entry name" value="DNA_mismatch_repair_MutS_sf"/>
</dbReference>
<comment type="similarity">
    <text evidence="1 9 10">Belongs to the DNA mismatch repair MutS family.</text>
</comment>
<dbReference type="GO" id="GO:0006298">
    <property type="term" value="P:mismatch repair"/>
    <property type="evidence" value="ECO:0007669"/>
    <property type="project" value="UniProtKB-UniRule"/>
</dbReference>
<keyword evidence="14" id="KW-1185">Reference proteome</keyword>
<dbReference type="Pfam" id="PF05188">
    <property type="entry name" value="MutS_II"/>
    <property type="match status" value="1"/>
</dbReference>
<evidence type="ECO:0000259" key="12">
    <source>
        <dbReference type="PROSITE" id="PS00486"/>
    </source>
</evidence>
<dbReference type="NCBIfam" id="TIGR01070">
    <property type="entry name" value="mutS1"/>
    <property type="match status" value="1"/>
</dbReference>
<evidence type="ECO:0000256" key="6">
    <source>
        <dbReference type="ARBA" id="ARBA00023125"/>
    </source>
</evidence>
<dbReference type="InterPro" id="IPR007860">
    <property type="entry name" value="DNA_mmatch_repair_MutS_con_dom"/>
</dbReference>
<keyword evidence="4 9" id="KW-0227">DNA damage</keyword>
<dbReference type="PANTHER" id="PTHR11361:SF34">
    <property type="entry name" value="DNA MISMATCH REPAIR PROTEIN MSH1, MITOCHONDRIAL"/>
    <property type="match status" value="1"/>
</dbReference>
<organism evidence="13 14">
    <name type="scientific">Methylacidimicrobium tartarophylax</name>
    <dbReference type="NCBI Taxonomy" id="1041768"/>
    <lineage>
        <taxon>Bacteria</taxon>
        <taxon>Pseudomonadati</taxon>
        <taxon>Verrucomicrobiota</taxon>
        <taxon>Methylacidimicrobium</taxon>
    </lineage>
</organism>
<dbReference type="GO" id="GO:0140664">
    <property type="term" value="F:ATP-dependent DNA damage sensor activity"/>
    <property type="evidence" value="ECO:0007669"/>
    <property type="project" value="InterPro"/>
</dbReference>
<dbReference type="GO" id="GO:0003684">
    <property type="term" value="F:damaged DNA binding"/>
    <property type="evidence" value="ECO:0007669"/>
    <property type="project" value="UniProtKB-UniRule"/>
</dbReference>
<dbReference type="InterPro" id="IPR005748">
    <property type="entry name" value="DNA_mismatch_repair_MutS"/>
</dbReference>
<dbReference type="InterPro" id="IPR017261">
    <property type="entry name" value="DNA_mismatch_repair_MutS/MSH"/>
</dbReference>
<dbReference type="RefSeq" id="WP_142660250.1">
    <property type="nucleotide sequence ID" value="NZ_CABFVA020000074.1"/>
</dbReference>
<dbReference type="FunFam" id="3.40.50.300:FF:000870">
    <property type="entry name" value="MutS protein homolog 4"/>
    <property type="match status" value="1"/>
</dbReference>
<evidence type="ECO:0000313" key="14">
    <source>
        <dbReference type="Proteomes" id="UP000334923"/>
    </source>
</evidence>
<dbReference type="InterPro" id="IPR036678">
    <property type="entry name" value="MutS_con_dom_sf"/>
</dbReference>
<evidence type="ECO:0000256" key="10">
    <source>
        <dbReference type="RuleBase" id="RU003756"/>
    </source>
</evidence>
<dbReference type="OrthoDB" id="9802448at2"/>
<dbReference type="InterPro" id="IPR045076">
    <property type="entry name" value="MutS"/>
</dbReference>
<protein>
    <recommendedName>
        <fullName evidence="2 9">DNA mismatch repair protein MutS</fullName>
    </recommendedName>
</protein>
<proteinExistence type="inferred from homology"/>
<keyword evidence="7 9" id="KW-0234">DNA repair</keyword>
<dbReference type="Gene3D" id="1.10.1420.10">
    <property type="match status" value="2"/>
</dbReference>
<name>A0A5E6ML35_9BACT</name>
<dbReference type="NCBIfam" id="NF003810">
    <property type="entry name" value="PRK05399.1"/>
    <property type="match status" value="1"/>
</dbReference>
<dbReference type="Pfam" id="PF05192">
    <property type="entry name" value="MutS_III"/>
    <property type="match status" value="1"/>
</dbReference>
<dbReference type="GO" id="GO:0005524">
    <property type="term" value="F:ATP binding"/>
    <property type="evidence" value="ECO:0007669"/>
    <property type="project" value="UniProtKB-UniRule"/>
</dbReference>
<dbReference type="SMART" id="SM00534">
    <property type="entry name" value="MUTSac"/>
    <property type="match status" value="1"/>
</dbReference>
<dbReference type="SUPFAM" id="SSF48334">
    <property type="entry name" value="DNA repair protein MutS, domain III"/>
    <property type="match status" value="1"/>
</dbReference>
<dbReference type="PANTHER" id="PTHR11361">
    <property type="entry name" value="DNA MISMATCH REPAIR PROTEIN MUTS FAMILY MEMBER"/>
    <property type="match status" value="1"/>
</dbReference>
<dbReference type="AlphaFoldDB" id="A0A5E6ML35"/>
<keyword evidence="5 9" id="KW-0067">ATP-binding</keyword>
<dbReference type="SUPFAM" id="SSF55271">
    <property type="entry name" value="DNA repair protein MutS, domain I"/>
    <property type="match status" value="1"/>
</dbReference>
<sequence length="851" mass="94555">MKSSQSQEVKVSSETPMMAQYRERKAELPGDVLLLFRLGDFYELFEEDAKAGANLLGLALTHRHGMPMCGMPVDSADGYIARLVQAGRRVAVCEQVETPQPGKLVRREITRIITPGSLLDPGSLRSKENNFCLALVASRHRIGVAAADLGTGEFRAGELGGEEELVNLLCRLRPSEILLPEEASDARPASIRIGRLEELLGRWGKPVLTRHKKWAFTPEHASALLLAHFRTKSLAGFGLAGAPLALSAAGALFHYLREELHQDLSHVREIAAICREELLILDAVAQRTLELLSASSRGKSFLEAIDRTLTPGGGRLLRQWVAEPLRDPEKIRARQDAVADWAERDRSRRSLREILPGIRDLERLLARVAQGSASPREIGAIKDSLKPLAKIRELLSPSGQWAECRSGLEPQDDLVAEIERALVADLPLSCREGGLFQAGFDPGLDALREAAESGKRWLLEFERSERERTGLRSLKLRYHPVFGYLLEVPRGQLAQVPPEYVRRQTLANAERFTRPELQEMERKILGAEGRARELELELFRALRQKLCDRLPTLQKAARAINEIDVAAALAELARERGYTRPQIVEEPRIEIVDGRHPVVEQALDGERFVPNDTYLDGRQARLIILTGPNMAGKSTYLRQIALIALLAHIGSFVPASRARIGILDRIFTRIGASDDLAGGQSTFLVEMQETANLLRHSTERSLVILDEVGRGTSTFDGLSIAWAVAEELCDRNRCLTLFATHYHELAALAESRPEARNLSLAVREINGEAVYLRKVVEGAIDKSYGLQVARLAGLPERTIQRAAEVLSGMEAEEEDPQSKAVQARRRLRRAETGELPLFPEWEREETGDAAP</sequence>
<keyword evidence="6 9" id="KW-0238">DNA-binding</keyword>
<comment type="function">
    <text evidence="8 9">This protein is involved in the repair of mismatches in DNA. It is possible that it carries out the mismatch recognition step. This protein has a weak ATPase activity.</text>
</comment>
<feature type="binding site" evidence="9">
    <location>
        <begin position="627"/>
        <end position="634"/>
    </location>
    <ligand>
        <name>ATP</name>
        <dbReference type="ChEBI" id="CHEBI:30616"/>
    </ligand>
</feature>
<evidence type="ECO:0000256" key="5">
    <source>
        <dbReference type="ARBA" id="ARBA00022840"/>
    </source>
</evidence>
<dbReference type="EMBL" id="CABFVA020000074">
    <property type="protein sequence ID" value="VVM06767.1"/>
    <property type="molecule type" value="Genomic_DNA"/>
</dbReference>
<evidence type="ECO:0000256" key="9">
    <source>
        <dbReference type="HAMAP-Rule" id="MF_00096"/>
    </source>
</evidence>
<dbReference type="Gene3D" id="3.40.1170.10">
    <property type="entry name" value="DNA repair protein MutS, domain I"/>
    <property type="match status" value="1"/>
</dbReference>
<evidence type="ECO:0000256" key="11">
    <source>
        <dbReference type="SAM" id="MobiDB-lite"/>
    </source>
</evidence>
<dbReference type="CDD" id="cd03284">
    <property type="entry name" value="ABC_MutS1"/>
    <property type="match status" value="1"/>
</dbReference>
<feature type="region of interest" description="Disordered" evidence="11">
    <location>
        <begin position="808"/>
        <end position="827"/>
    </location>
</feature>
<keyword evidence="3 9" id="KW-0547">Nucleotide-binding</keyword>
<dbReference type="InterPro" id="IPR016151">
    <property type="entry name" value="DNA_mismatch_repair_MutS_N"/>
</dbReference>
<dbReference type="SUPFAM" id="SSF52540">
    <property type="entry name" value="P-loop containing nucleoside triphosphate hydrolases"/>
    <property type="match status" value="1"/>
</dbReference>
<dbReference type="PROSITE" id="PS00486">
    <property type="entry name" value="DNA_MISMATCH_REPAIR_2"/>
    <property type="match status" value="1"/>
</dbReference>
<evidence type="ECO:0000256" key="8">
    <source>
        <dbReference type="ARBA" id="ARBA00024647"/>
    </source>
</evidence>
<dbReference type="SMART" id="SM00533">
    <property type="entry name" value="MUTSd"/>
    <property type="match status" value="1"/>
</dbReference>
<dbReference type="SUPFAM" id="SSF53150">
    <property type="entry name" value="DNA repair protein MutS, domain II"/>
    <property type="match status" value="1"/>
</dbReference>
<gene>
    <name evidence="9 13" type="primary">mutS</name>
    <name evidence="13" type="ORF">MAMT_01401</name>
</gene>
<dbReference type="Pfam" id="PF05190">
    <property type="entry name" value="MutS_IV"/>
    <property type="match status" value="1"/>
</dbReference>
<dbReference type="Proteomes" id="UP000334923">
    <property type="component" value="Unassembled WGS sequence"/>
</dbReference>
<evidence type="ECO:0000256" key="7">
    <source>
        <dbReference type="ARBA" id="ARBA00023204"/>
    </source>
</evidence>
<dbReference type="GO" id="GO:0005829">
    <property type="term" value="C:cytosol"/>
    <property type="evidence" value="ECO:0007669"/>
    <property type="project" value="TreeGrafter"/>
</dbReference>
<dbReference type="HAMAP" id="MF_00096">
    <property type="entry name" value="MutS"/>
    <property type="match status" value="1"/>
</dbReference>
<evidence type="ECO:0000256" key="3">
    <source>
        <dbReference type="ARBA" id="ARBA00022741"/>
    </source>
</evidence>
<feature type="domain" description="DNA mismatch repair proteins mutS family" evidence="12">
    <location>
        <begin position="701"/>
        <end position="717"/>
    </location>
</feature>
<dbReference type="Gene3D" id="3.40.50.300">
    <property type="entry name" value="P-loop containing nucleotide triphosphate hydrolases"/>
    <property type="match status" value="1"/>
</dbReference>
<dbReference type="Pfam" id="PF00488">
    <property type="entry name" value="MutS_V"/>
    <property type="match status" value="1"/>
</dbReference>
<evidence type="ECO:0000256" key="4">
    <source>
        <dbReference type="ARBA" id="ARBA00022763"/>
    </source>
</evidence>
<dbReference type="Gene3D" id="3.30.420.110">
    <property type="entry name" value="MutS, connector domain"/>
    <property type="match status" value="1"/>
</dbReference>
<evidence type="ECO:0000313" key="13">
    <source>
        <dbReference type="EMBL" id="VVM06767.1"/>
    </source>
</evidence>
<dbReference type="Pfam" id="PF01624">
    <property type="entry name" value="MutS_I"/>
    <property type="match status" value="1"/>
</dbReference>
<dbReference type="PIRSF" id="PIRSF037677">
    <property type="entry name" value="DNA_mis_repair_Msh6"/>
    <property type="match status" value="1"/>
</dbReference>
<dbReference type="GO" id="GO:0030983">
    <property type="term" value="F:mismatched DNA binding"/>
    <property type="evidence" value="ECO:0007669"/>
    <property type="project" value="InterPro"/>
</dbReference>
<dbReference type="InterPro" id="IPR007695">
    <property type="entry name" value="DNA_mismatch_repair_MutS-lik_N"/>
</dbReference>
<dbReference type="InterPro" id="IPR007861">
    <property type="entry name" value="DNA_mismatch_repair_MutS_clamp"/>
</dbReference>
<accession>A0A5E6ML35</accession>
<dbReference type="InterPro" id="IPR000432">
    <property type="entry name" value="DNA_mismatch_repair_MutS_C"/>
</dbReference>
<evidence type="ECO:0000256" key="2">
    <source>
        <dbReference type="ARBA" id="ARBA00021982"/>
    </source>
</evidence>